<dbReference type="PANTHER" id="PTHR24198">
    <property type="entry name" value="ANKYRIN REPEAT AND PROTEIN KINASE DOMAIN-CONTAINING PROTEIN"/>
    <property type="match status" value="1"/>
</dbReference>
<organism evidence="4">
    <name type="scientific">Vecturithrix granuli</name>
    <dbReference type="NCBI Taxonomy" id="1499967"/>
    <lineage>
        <taxon>Bacteria</taxon>
        <taxon>Candidatus Moduliflexota</taxon>
        <taxon>Candidatus Vecturitrichia</taxon>
        <taxon>Candidatus Vecturitrichales</taxon>
        <taxon>Candidatus Vecturitrichaceae</taxon>
        <taxon>Candidatus Vecturithrix</taxon>
    </lineage>
</organism>
<evidence type="ECO:0000256" key="1">
    <source>
        <dbReference type="ARBA" id="ARBA00022737"/>
    </source>
</evidence>
<dbReference type="eggNOG" id="COG0666">
    <property type="taxonomic scope" value="Bacteria"/>
</dbReference>
<dbReference type="Pfam" id="PF00023">
    <property type="entry name" value="Ank"/>
    <property type="match status" value="1"/>
</dbReference>
<keyword evidence="2 3" id="KW-0040">ANK repeat</keyword>
<dbReference type="InterPro" id="IPR002110">
    <property type="entry name" value="Ankyrin_rpt"/>
</dbReference>
<name>A0A0S6W7B5_VECG1</name>
<proteinExistence type="predicted"/>
<dbReference type="SMART" id="SM00248">
    <property type="entry name" value="ANK"/>
    <property type="match status" value="3"/>
</dbReference>
<dbReference type="InterPro" id="IPR036770">
    <property type="entry name" value="Ankyrin_rpt-contain_sf"/>
</dbReference>
<protein>
    <submittedName>
        <fullName evidence="4">Fem-1 homolog b, partial</fullName>
    </submittedName>
</protein>
<dbReference type="STRING" id="1499967.U27_02409"/>
<dbReference type="EMBL" id="DF820463">
    <property type="protein sequence ID" value="GAK55575.1"/>
    <property type="molecule type" value="Genomic_DNA"/>
</dbReference>
<dbReference type="Pfam" id="PF12796">
    <property type="entry name" value="Ank_2"/>
    <property type="match status" value="1"/>
</dbReference>
<evidence type="ECO:0000256" key="2">
    <source>
        <dbReference type="ARBA" id="ARBA00023043"/>
    </source>
</evidence>
<evidence type="ECO:0000256" key="3">
    <source>
        <dbReference type="PROSITE-ProRule" id="PRU00023"/>
    </source>
</evidence>
<dbReference type="AlphaFoldDB" id="A0A0S6W7B5"/>
<accession>A0A0S6W7B5</accession>
<evidence type="ECO:0000313" key="5">
    <source>
        <dbReference type="Proteomes" id="UP000030661"/>
    </source>
</evidence>
<keyword evidence="5" id="KW-1185">Reference proteome</keyword>
<evidence type="ECO:0000313" key="4">
    <source>
        <dbReference type="EMBL" id="GAK55575.1"/>
    </source>
</evidence>
<dbReference type="PROSITE" id="PS50297">
    <property type="entry name" value="ANK_REP_REGION"/>
    <property type="match status" value="1"/>
</dbReference>
<dbReference type="Gene3D" id="1.25.40.20">
    <property type="entry name" value="Ankyrin repeat-containing domain"/>
    <property type="match status" value="1"/>
</dbReference>
<dbReference type="PROSITE" id="PS50088">
    <property type="entry name" value="ANK_REPEAT"/>
    <property type="match status" value="1"/>
</dbReference>
<dbReference type="Proteomes" id="UP000030661">
    <property type="component" value="Unassembled WGS sequence"/>
</dbReference>
<feature type="repeat" description="ANK" evidence="3">
    <location>
        <begin position="20"/>
        <end position="46"/>
    </location>
</feature>
<dbReference type="HOGENOM" id="CLU_1552270_0_0_0"/>
<dbReference type="SUPFAM" id="SSF48403">
    <property type="entry name" value="Ankyrin repeat"/>
    <property type="match status" value="1"/>
</dbReference>
<gene>
    <name evidence="4" type="ORF">U27_02409</name>
</gene>
<dbReference type="PANTHER" id="PTHR24198:SF165">
    <property type="entry name" value="ANKYRIN REPEAT-CONTAINING PROTEIN-RELATED"/>
    <property type="match status" value="1"/>
</dbReference>
<keyword evidence="1" id="KW-0677">Repeat</keyword>
<reference evidence="4" key="1">
    <citation type="journal article" date="2015" name="PeerJ">
        <title>First genomic representation of candidate bacterial phylum KSB3 points to enhanced environmental sensing as a trigger of wastewater bulking.</title>
        <authorList>
            <person name="Sekiguchi Y."/>
            <person name="Ohashi A."/>
            <person name="Parks D.H."/>
            <person name="Yamauchi T."/>
            <person name="Tyson G.W."/>
            <person name="Hugenholtz P."/>
        </authorList>
    </citation>
    <scope>NUCLEOTIDE SEQUENCE [LARGE SCALE GENOMIC DNA]</scope>
</reference>
<sequence length="172" mass="19514">MKMLIDAGADINAIVPSVNGGETVLLYALLHGKLNMAKLLIAKGASPYPKHVCDDAMFLAAWKGYTEVTKMLLKDLPDSWRYKNSYRLGTPLSIAAEEDHEEVVKILLKNRSIHDLFEDEAVVDAYEKAAPNARKVILEKREEQIRKAPGLLQKYPEYRYLFKNTHSHYALI</sequence>